<dbReference type="Proteomes" id="UP000789570">
    <property type="component" value="Unassembled WGS sequence"/>
</dbReference>
<feature type="region of interest" description="Disordered" evidence="1">
    <location>
        <begin position="46"/>
        <end position="101"/>
    </location>
</feature>
<sequence>IWQVLLSSRSEDFLEDPVGFMRGYNQHWIKESNSLSVLWILAKTDTKCPSPGATPPQSPSSSIDDNESSDNITAGSDYEETLKSSEQIRRRNSKGKQKQFD</sequence>
<feature type="non-terminal residue" evidence="2">
    <location>
        <position position="101"/>
    </location>
</feature>
<evidence type="ECO:0000256" key="1">
    <source>
        <dbReference type="SAM" id="MobiDB-lite"/>
    </source>
</evidence>
<evidence type="ECO:0000313" key="2">
    <source>
        <dbReference type="EMBL" id="CAG8667337.1"/>
    </source>
</evidence>
<comment type="caution">
    <text evidence="2">The sequence shown here is derived from an EMBL/GenBank/DDBJ whole genome shotgun (WGS) entry which is preliminary data.</text>
</comment>
<name>A0A9N9HBC6_9GLOM</name>
<dbReference type="EMBL" id="CAJVPQ010005288">
    <property type="protein sequence ID" value="CAG8667337.1"/>
    <property type="molecule type" value="Genomic_DNA"/>
</dbReference>
<keyword evidence="3" id="KW-1185">Reference proteome</keyword>
<evidence type="ECO:0000313" key="3">
    <source>
        <dbReference type="Proteomes" id="UP000789570"/>
    </source>
</evidence>
<accession>A0A9N9HBC6</accession>
<feature type="compositionally biased region" description="Basic and acidic residues" evidence="1">
    <location>
        <begin position="80"/>
        <end position="89"/>
    </location>
</feature>
<gene>
    <name evidence="2" type="ORF">FCALED_LOCUS11843</name>
</gene>
<organism evidence="2 3">
    <name type="scientific">Funneliformis caledonium</name>
    <dbReference type="NCBI Taxonomy" id="1117310"/>
    <lineage>
        <taxon>Eukaryota</taxon>
        <taxon>Fungi</taxon>
        <taxon>Fungi incertae sedis</taxon>
        <taxon>Mucoromycota</taxon>
        <taxon>Glomeromycotina</taxon>
        <taxon>Glomeromycetes</taxon>
        <taxon>Glomerales</taxon>
        <taxon>Glomeraceae</taxon>
        <taxon>Funneliformis</taxon>
    </lineage>
</organism>
<reference evidence="2" key="1">
    <citation type="submission" date="2021-06" db="EMBL/GenBank/DDBJ databases">
        <authorList>
            <person name="Kallberg Y."/>
            <person name="Tangrot J."/>
            <person name="Rosling A."/>
        </authorList>
    </citation>
    <scope>NUCLEOTIDE SEQUENCE</scope>
    <source>
        <strain evidence="2">UK204</strain>
    </source>
</reference>
<dbReference type="AlphaFoldDB" id="A0A9N9HBC6"/>
<protein>
    <submittedName>
        <fullName evidence="2">12849_t:CDS:1</fullName>
    </submittedName>
</protein>
<proteinExistence type="predicted"/>
<feature type="compositionally biased region" description="Basic residues" evidence="1">
    <location>
        <begin position="90"/>
        <end position="101"/>
    </location>
</feature>